<evidence type="ECO:0000256" key="1">
    <source>
        <dbReference type="ARBA" id="ARBA00022679"/>
    </source>
</evidence>
<dbReference type="GO" id="GO:0016747">
    <property type="term" value="F:acyltransferase activity, transferring groups other than amino-acyl groups"/>
    <property type="evidence" value="ECO:0007669"/>
    <property type="project" value="InterPro"/>
</dbReference>
<feature type="domain" description="N-acetyltransferase" evidence="3">
    <location>
        <begin position="23"/>
        <end position="197"/>
    </location>
</feature>
<dbReference type="CDD" id="cd04301">
    <property type="entry name" value="NAT_SF"/>
    <property type="match status" value="1"/>
</dbReference>
<dbReference type="InterPro" id="IPR000182">
    <property type="entry name" value="GNAT_dom"/>
</dbReference>
<dbReference type="EMBL" id="PRKW01000007">
    <property type="protein sequence ID" value="PPB48080.1"/>
    <property type="molecule type" value="Genomic_DNA"/>
</dbReference>
<comment type="caution">
    <text evidence="4">The sequence shown here is derived from an EMBL/GenBank/DDBJ whole genome shotgun (WGS) entry which is preliminary data.</text>
</comment>
<sequence length="203" mass="21550">MSGHVSGFDAGTATDPASRGSAISITTATVDDAAQLAAVAAVTFPLACPADSLPEDIARHIATQLSAERFAAYIEAPRHTLLCLRAGDRIGGWSMVVRDQPTDADVLAALSISPTVELSKFYVHPDHHGRGAAAALMRRSLDLAAESGLPGVWLGVNQENARALRFYTKHGFRRVGTKRFRLGDRFEDDFILEQALPGGPGSA</sequence>
<dbReference type="OrthoDB" id="143110at2"/>
<proteinExistence type="predicted"/>
<reference evidence="4 5" key="1">
    <citation type="journal article" date="2014" name="Int. J. Syst. Evol. Microbiol.">
        <title>Arthrobacter pityocampae sp. nov., isolated from Thaumetopoea pityocampa (Lep., Thaumetopoeidae).</title>
        <authorList>
            <person name="Ince I.A."/>
            <person name="Demirbag Z."/>
            <person name="Kati H."/>
        </authorList>
    </citation>
    <scope>NUCLEOTIDE SEQUENCE [LARGE SCALE GENOMIC DNA]</scope>
    <source>
        <strain evidence="4 5">Tp2</strain>
    </source>
</reference>
<keyword evidence="5" id="KW-1185">Reference proteome</keyword>
<dbReference type="PANTHER" id="PTHR43877">
    <property type="entry name" value="AMINOALKYLPHOSPHONATE N-ACETYLTRANSFERASE-RELATED-RELATED"/>
    <property type="match status" value="1"/>
</dbReference>
<dbReference type="Pfam" id="PF00583">
    <property type="entry name" value="Acetyltransf_1"/>
    <property type="match status" value="1"/>
</dbReference>
<name>A0A2S5IU59_9MICC</name>
<dbReference type="SUPFAM" id="SSF55729">
    <property type="entry name" value="Acyl-CoA N-acyltransferases (Nat)"/>
    <property type="match status" value="1"/>
</dbReference>
<accession>A0A2S5IU59</accession>
<keyword evidence="2" id="KW-0012">Acyltransferase</keyword>
<evidence type="ECO:0000259" key="3">
    <source>
        <dbReference type="PROSITE" id="PS51186"/>
    </source>
</evidence>
<evidence type="ECO:0000256" key="2">
    <source>
        <dbReference type="ARBA" id="ARBA00023315"/>
    </source>
</evidence>
<gene>
    <name evidence="4" type="ORF">C4K88_16045</name>
</gene>
<dbReference type="InterPro" id="IPR050832">
    <property type="entry name" value="Bact_Acetyltransf"/>
</dbReference>
<dbReference type="AlphaFoldDB" id="A0A2S5IU59"/>
<dbReference type="Gene3D" id="3.40.630.30">
    <property type="match status" value="1"/>
</dbReference>
<organism evidence="4 5">
    <name type="scientific">Arthrobacter pityocampae</name>
    <dbReference type="NCBI Taxonomy" id="547334"/>
    <lineage>
        <taxon>Bacteria</taxon>
        <taxon>Bacillati</taxon>
        <taxon>Actinomycetota</taxon>
        <taxon>Actinomycetes</taxon>
        <taxon>Micrococcales</taxon>
        <taxon>Micrococcaceae</taxon>
        <taxon>Arthrobacter</taxon>
    </lineage>
</organism>
<keyword evidence="1 4" id="KW-0808">Transferase</keyword>
<evidence type="ECO:0000313" key="4">
    <source>
        <dbReference type="EMBL" id="PPB48080.1"/>
    </source>
</evidence>
<protein>
    <submittedName>
        <fullName evidence="4">GNAT family N-acetyltransferase</fullName>
    </submittedName>
</protein>
<dbReference type="PROSITE" id="PS51186">
    <property type="entry name" value="GNAT"/>
    <property type="match status" value="1"/>
</dbReference>
<dbReference type="InterPro" id="IPR016181">
    <property type="entry name" value="Acyl_CoA_acyltransferase"/>
</dbReference>
<dbReference type="Proteomes" id="UP000239297">
    <property type="component" value="Unassembled WGS sequence"/>
</dbReference>
<evidence type="ECO:0000313" key="5">
    <source>
        <dbReference type="Proteomes" id="UP000239297"/>
    </source>
</evidence>